<dbReference type="EMBL" id="FTOP01000012">
    <property type="protein sequence ID" value="SIT02501.1"/>
    <property type="molecule type" value="Genomic_DNA"/>
</dbReference>
<reference evidence="12" key="1">
    <citation type="submission" date="2017-01" db="EMBL/GenBank/DDBJ databases">
        <authorList>
            <person name="Varghese N."/>
            <person name="Submissions S."/>
        </authorList>
    </citation>
    <scope>NUCLEOTIDE SEQUENCE [LARGE SCALE GENOMIC DNA]</scope>
    <source>
        <strain evidence="12">DSM 46698</strain>
    </source>
</reference>
<evidence type="ECO:0000256" key="7">
    <source>
        <dbReference type="ARBA" id="ARBA00023012"/>
    </source>
</evidence>
<proteinExistence type="predicted"/>
<evidence type="ECO:0000256" key="5">
    <source>
        <dbReference type="ARBA" id="ARBA00022777"/>
    </source>
</evidence>
<dbReference type="InterPro" id="IPR015943">
    <property type="entry name" value="WD40/YVTN_repeat-like_dom_sf"/>
</dbReference>
<evidence type="ECO:0000256" key="3">
    <source>
        <dbReference type="ARBA" id="ARBA00022679"/>
    </source>
</evidence>
<evidence type="ECO:0000256" key="6">
    <source>
        <dbReference type="ARBA" id="ARBA00022989"/>
    </source>
</evidence>
<dbReference type="STRING" id="529505.SAMN05421761_11218"/>
<dbReference type="Gene3D" id="2.130.10.10">
    <property type="entry name" value="YVTN repeat-like/Quinoprotein amine dehydrogenase"/>
    <property type="match status" value="2"/>
</dbReference>
<dbReference type="RefSeq" id="WP_175606671.1">
    <property type="nucleotide sequence ID" value="NZ_FTOP01000012.1"/>
</dbReference>
<sequence length="1019" mass="118210">MLFINSIGENEAIDKYFSLLMKCFYTILLLIVTGVGCFASPNRFFNKLTIADGLSSNNVYSVWQDKKGYIWIGTSNGLQRFDGKSFLYFPVLKPAQRYAQPVRQILEDLDGNMWIRYGDSYGIFNPSDYSFKEVPLEKADVRFHGEKLWIDSKGQVFLILRRNKILYYDQQKSVFSEVGNPIRYPKGHQPICITEDRKTGYYWIGSQQGISVYDPISNQIFEKGQNPKNLPHLDNEEIKVVFDISIDQSRNFWIVFWNPDQRFLTINEKTGDFVNLASQLVNTSKEYREMKTSLESRSGELWYYGVNSLYILEPNQLSFSTPRNEFFRFSEIYQVFEDREGGIWLASDEGLYYYIDDFPEINYQSFHELEPDHLLLGGIELEKSGKKELWIPSWGRGILVLDQNYKDITPKYLYQNAPQGRSTTQPWCLIQENSSGKIWIGNQEGWLHIVDPTTQSSKFYNFPVFKNSTIRSISEDSSGNIWFTTQRGDLIKYKAGLPVSNDAFQVIRSFNGFTLAHLVDQQNRVWVCTSNNGVYCLDSTTGETIRHLDDTILSSNKVEKITQLNDSIFFFGYDLLNAYNFNSHTNRILSYSEGMISNDILHMLIDNGGYLWLNTPNGICKYNYFRNQFIHYGSKDGFGLMERDGNGGFLRSDGKIIFTGYYSFVEFDPMDFNQALTPEMPLLTSLKLFDNFIFVDSLTTEKKRTFNHHQNAFTFFFSTLNFINQDKLTYHYRLSGIDEEWRTSGNANMAIYSLLPPGKYILEFRSENEEGRASAVGSFSFRITPPYYETWWFRLLVILSIIGTLLLIYRLHLNRILAVVKVRNRVARDLHDDMGSTLSTINILSAMAKTKLGNDPVKTSEYISKISDNSQRMLEAMDDIVWSIKPQNDSMEKVISRMREFAFNGMDAKEIDVRFEIEESVYQIKLPMDYRRDLFLIFKEAVNNLIKYSDCRRAFIHFYVQKNVLIMKIRDYGKGFDLQNDDSGNGLNNMQKRAETMGGKLQIKSKIGEGTEVVLEIRV</sequence>
<dbReference type="InterPro" id="IPR050482">
    <property type="entry name" value="Sensor_HK_TwoCompSys"/>
</dbReference>
<evidence type="ECO:0000256" key="8">
    <source>
        <dbReference type="ARBA" id="ARBA00023136"/>
    </source>
</evidence>
<feature type="transmembrane region" description="Helical" evidence="9">
    <location>
        <begin position="23"/>
        <end position="41"/>
    </location>
</feature>
<protein>
    <submittedName>
        <fullName evidence="11">Two component regulator propeller</fullName>
    </submittedName>
</protein>
<dbReference type="Pfam" id="PF07494">
    <property type="entry name" value="Reg_prop"/>
    <property type="match status" value="2"/>
</dbReference>
<feature type="transmembrane region" description="Helical" evidence="9">
    <location>
        <begin position="791"/>
        <end position="809"/>
    </location>
</feature>
<dbReference type="PANTHER" id="PTHR24421">
    <property type="entry name" value="NITRATE/NITRITE SENSOR PROTEIN NARX-RELATED"/>
    <property type="match status" value="1"/>
</dbReference>
<keyword evidence="12" id="KW-1185">Reference proteome</keyword>
<evidence type="ECO:0000256" key="1">
    <source>
        <dbReference type="ARBA" id="ARBA00004651"/>
    </source>
</evidence>
<dbReference type="GO" id="GO:0046983">
    <property type="term" value="F:protein dimerization activity"/>
    <property type="evidence" value="ECO:0007669"/>
    <property type="project" value="InterPro"/>
</dbReference>
<dbReference type="Gene3D" id="2.60.40.10">
    <property type="entry name" value="Immunoglobulins"/>
    <property type="match status" value="1"/>
</dbReference>
<dbReference type="AlphaFoldDB" id="A0A1N7NW36"/>
<evidence type="ECO:0000259" key="10">
    <source>
        <dbReference type="PROSITE" id="PS50109"/>
    </source>
</evidence>
<feature type="domain" description="Histidine kinase" evidence="10">
    <location>
        <begin position="825"/>
        <end position="1019"/>
    </location>
</feature>
<dbReference type="GO" id="GO:0000155">
    <property type="term" value="F:phosphorelay sensor kinase activity"/>
    <property type="evidence" value="ECO:0007669"/>
    <property type="project" value="InterPro"/>
</dbReference>
<dbReference type="SUPFAM" id="SSF55874">
    <property type="entry name" value="ATPase domain of HSP90 chaperone/DNA topoisomerase II/histidine kinase"/>
    <property type="match status" value="1"/>
</dbReference>
<evidence type="ECO:0000256" key="4">
    <source>
        <dbReference type="ARBA" id="ARBA00022692"/>
    </source>
</evidence>
<dbReference type="Pfam" id="PF07495">
    <property type="entry name" value="Y_Y_Y"/>
    <property type="match status" value="1"/>
</dbReference>
<dbReference type="InterPro" id="IPR036890">
    <property type="entry name" value="HATPase_C_sf"/>
</dbReference>
<organism evidence="11 12">
    <name type="scientific">Belliella pelovolcani</name>
    <dbReference type="NCBI Taxonomy" id="529505"/>
    <lineage>
        <taxon>Bacteria</taxon>
        <taxon>Pseudomonadati</taxon>
        <taxon>Bacteroidota</taxon>
        <taxon>Cytophagia</taxon>
        <taxon>Cytophagales</taxon>
        <taxon>Cyclobacteriaceae</taxon>
        <taxon>Belliella</taxon>
    </lineage>
</organism>
<comment type="subcellular location">
    <subcellularLocation>
        <location evidence="1">Cell membrane</location>
        <topology evidence="1">Multi-pass membrane protein</topology>
    </subcellularLocation>
</comment>
<keyword evidence="2" id="KW-1003">Cell membrane</keyword>
<dbReference type="GO" id="GO:0005886">
    <property type="term" value="C:plasma membrane"/>
    <property type="evidence" value="ECO:0007669"/>
    <property type="project" value="UniProtKB-SubCell"/>
</dbReference>
<dbReference type="Proteomes" id="UP000186026">
    <property type="component" value="Unassembled WGS sequence"/>
</dbReference>
<accession>A0A1N7NW36</accession>
<dbReference type="SUPFAM" id="SSF50998">
    <property type="entry name" value="Quinoprotein alcohol dehydrogenase-like"/>
    <property type="match status" value="1"/>
</dbReference>
<dbReference type="SUPFAM" id="SSF63829">
    <property type="entry name" value="Calcium-dependent phosphotriesterase"/>
    <property type="match status" value="1"/>
</dbReference>
<keyword evidence="5" id="KW-0418">Kinase</keyword>
<evidence type="ECO:0000256" key="9">
    <source>
        <dbReference type="SAM" id="Phobius"/>
    </source>
</evidence>
<dbReference type="CDD" id="cd16917">
    <property type="entry name" value="HATPase_UhpB-NarQ-NarX-like"/>
    <property type="match status" value="1"/>
</dbReference>
<dbReference type="PROSITE" id="PS50109">
    <property type="entry name" value="HIS_KIN"/>
    <property type="match status" value="1"/>
</dbReference>
<dbReference type="InterPro" id="IPR011047">
    <property type="entry name" value="Quinoprotein_ADH-like_sf"/>
</dbReference>
<keyword evidence="3" id="KW-0808">Transferase</keyword>
<dbReference type="Pfam" id="PF02518">
    <property type="entry name" value="HATPase_c"/>
    <property type="match status" value="1"/>
</dbReference>
<evidence type="ECO:0000256" key="2">
    <source>
        <dbReference type="ARBA" id="ARBA00022475"/>
    </source>
</evidence>
<keyword evidence="7" id="KW-0902">Two-component regulatory system</keyword>
<name>A0A1N7NW36_9BACT</name>
<gene>
    <name evidence="11" type="ORF">SAMN05421761_11218</name>
</gene>
<dbReference type="Gene3D" id="3.30.565.10">
    <property type="entry name" value="Histidine kinase-like ATPase, C-terminal domain"/>
    <property type="match status" value="1"/>
</dbReference>
<dbReference type="InterPro" id="IPR005467">
    <property type="entry name" value="His_kinase_dom"/>
</dbReference>
<dbReference type="InterPro" id="IPR013783">
    <property type="entry name" value="Ig-like_fold"/>
</dbReference>
<evidence type="ECO:0000313" key="11">
    <source>
        <dbReference type="EMBL" id="SIT02501.1"/>
    </source>
</evidence>
<dbReference type="PANTHER" id="PTHR24421:SF37">
    <property type="entry name" value="SENSOR HISTIDINE KINASE NARS"/>
    <property type="match status" value="1"/>
</dbReference>
<dbReference type="InterPro" id="IPR003594">
    <property type="entry name" value="HATPase_dom"/>
</dbReference>
<keyword evidence="6 9" id="KW-1133">Transmembrane helix</keyword>
<dbReference type="InterPro" id="IPR011712">
    <property type="entry name" value="Sig_transdc_His_kin_sub3_dim/P"/>
</dbReference>
<evidence type="ECO:0000313" key="12">
    <source>
        <dbReference type="Proteomes" id="UP000186026"/>
    </source>
</evidence>
<dbReference type="Pfam" id="PF07730">
    <property type="entry name" value="HisKA_3"/>
    <property type="match status" value="1"/>
</dbReference>
<keyword evidence="4 9" id="KW-0812">Transmembrane</keyword>
<dbReference type="InterPro" id="IPR011123">
    <property type="entry name" value="Y_Y_Y"/>
</dbReference>
<dbReference type="Gene3D" id="1.20.5.1930">
    <property type="match status" value="1"/>
</dbReference>
<dbReference type="InterPro" id="IPR011110">
    <property type="entry name" value="Reg_prop"/>
</dbReference>
<keyword evidence="8 9" id="KW-0472">Membrane</keyword>